<reference evidence="1" key="1">
    <citation type="journal article" date="2014" name="Front. Microbiol.">
        <title>High frequency of phylogenetically diverse reductive dehalogenase-homologous genes in deep subseafloor sedimentary metagenomes.</title>
        <authorList>
            <person name="Kawai M."/>
            <person name="Futagami T."/>
            <person name="Toyoda A."/>
            <person name="Takaki Y."/>
            <person name="Nishi S."/>
            <person name="Hori S."/>
            <person name="Arai W."/>
            <person name="Tsubouchi T."/>
            <person name="Morono Y."/>
            <person name="Uchiyama I."/>
            <person name="Ito T."/>
            <person name="Fujiyama A."/>
            <person name="Inagaki F."/>
            <person name="Takami H."/>
        </authorList>
    </citation>
    <scope>NUCLEOTIDE SEQUENCE</scope>
    <source>
        <strain evidence="1">Expedition CK06-06</strain>
    </source>
</reference>
<accession>X1FJW6</accession>
<dbReference type="EMBL" id="BARU01000266">
    <property type="protein sequence ID" value="GAH29679.1"/>
    <property type="molecule type" value="Genomic_DNA"/>
</dbReference>
<gene>
    <name evidence="1" type="ORF">S03H2_01006</name>
</gene>
<feature type="non-terminal residue" evidence="1">
    <location>
        <position position="1"/>
    </location>
</feature>
<sequence length="224" mass="25846">EIFRLTLFDEEIKRSFEIKGILTSPGTTIEINEDFRINLLNNTQTDTLNIITPNKQTGQYSFNVNSGDYQLVFEGTGYLSHSENVSLPADFPQSEIVINVKLVPDTTFKREVISFSQIPKVESIDSSLLIPDAIIRDVSYVGTEEEEIMFFTVQLMALKNPVDITYFKEFYDVKIVYNDADQLYRYTTGKFDTLAEARAERLRIINLGYLDVFTKKVYREIKEN</sequence>
<comment type="caution">
    <text evidence="1">The sequence shown here is derived from an EMBL/GenBank/DDBJ whole genome shotgun (WGS) entry which is preliminary data.</text>
</comment>
<proteinExistence type="predicted"/>
<dbReference type="AlphaFoldDB" id="X1FJW6"/>
<protein>
    <recommendedName>
        <fullName evidence="2">SPOR domain-containing protein</fullName>
    </recommendedName>
</protein>
<evidence type="ECO:0000313" key="1">
    <source>
        <dbReference type="EMBL" id="GAH29679.1"/>
    </source>
</evidence>
<evidence type="ECO:0008006" key="2">
    <source>
        <dbReference type="Google" id="ProtNLM"/>
    </source>
</evidence>
<organism evidence="1">
    <name type="scientific">marine sediment metagenome</name>
    <dbReference type="NCBI Taxonomy" id="412755"/>
    <lineage>
        <taxon>unclassified sequences</taxon>
        <taxon>metagenomes</taxon>
        <taxon>ecological metagenomes</taxon>
    </lineage>
</organism>
<dbReference type="InterPro" id="IPR008969">
    <property type="entry name" value="CarboxyPept-like_regulatory"/>
</dbReference>
<dbReference type="Gene3D" id="2.60.40.1120">
    <property type="entry name" value="Carboxypeptidase-like, regulatory domain"/>
    <property type="match status" value="1"/>
</dbReference>
<dbReference type="SUPFAM" id="SSF49464">
    <property type="entry name" value="Carboxypeptidase regulatory domain-like"/>
    <property type="match status" value="1"/>
</dbReference>
<name>X1FJW6_9ZZZZ</name>